<protein>
    <recommendedName>
        <fullName evidence="10">ABC transporter domain-containing protein</fullName>
    </recommendedName>
</protein>
<evidence type="ECO:0000256" key="1">
    <source>
        <dbReference type="ARBA" id="ARBA00004141"/>
    </source>
</evidence>
<feature type="domain" description="ABC transporter" evidence="10">
    <location>
        <begin position="77"/>
        <end position="318"/>
    </location>
</feature>
<dbReference type="PANTHER" id="PTHR48041">
    <property type="entry name" value="ABC TRANSPORTER G FAMILY MEMBER 28"/>
    <property type="match status" value="1"/>
</dbReference>
<feature type="transmembrane region" description="Helical" evidence="9">
    <location>
        <begin position="526"/>
        <end position="547"/>
    </location>
</feature>
<dbReference type="GO" id="GO:0016887">
    <property type="term" value="F:ATP hydrolysis activity"/>
    <property type="evidence" value="ECO:0007669"/>
    <property type="project" value="InterPro"/>
</dbReference>
<keyword evidence="3" id="KW-0813">Transport</keyword>
<dbReference type="InterPro" id="IPR003593">
    <property type="entry name" value="AAA+_ATPase"/>
</dbReference>
<dbReference type="InterPro" id="IPR050352">
    <property type="entry name" value="ABCG_transporters"/>
</dbReference>
<proteinExistence type="inferred from homology"/>
<gene>
    <name evidence="11" type="ORF">O3P69_006917</name>
</gene>
<dbReference type="PROSITE" id="PS50893">
    <property type="entry name" value="ABC_TRANSPORTER_2"/>
    <property type="match status" value="1"/>
</dbReference>
<dbReference type="EMBL" id="JARAKH010000020">
    <property type="protein sequence ID" value="KAK8393903.1"/>
    <property type="molecule type" value="Genomic_DNA"/>
</dbReference>
<keyword evidence="12" id="KW-1185">Reference proteome</keyword>
<dbReference type="PANTHER" id="PTHR48041:SF139">
    <property type="entry name" value="PROTEIN SCARLET"/>
    <property type="match status" value="1"/>
</dbReference>
<keyword evidence="8 9" id="KW-0472">Membrane</keyword>
<evidence type="ECO:0000256" key="3">
    <source>
        <dbReference type="ARBA" id="ARBA00022448"/>
    </source>
</evidence>
<dbReference type="PROSITE" id="PS00211">
    <property type="entry name" value="ABC_TRANSPORTER_1"/>
    <property type="match status" value="1"/>
</dbReference>
<feature type="transmembrane region" description="Helical" evidence="9">
    <location>
        <begin position="559"/>
        <end position="585"/>
    </location>
</feature>
<dbReference type="InterPro" id="IPR017871">
    <property type="entry name" value="ABC_transporter-like_CS"/>
</dbReference>
<evidence type="ECO:0000256" key="7">
    <source>
        <dbReference type="ARBA" id="ARBA00022989"/>
    </source>
</evidence>
<evidence type="ECO:0000256" key="4">
    <source>
        <dbReference type="ARBA" id="ARBA00022692"/>
    </source>
</evidence>
<dbReference type="Pfam" id="PF01061">
    <property type="entry name" value="ABC2_membrane"/>
    <property type="match status" value="1"/>
</dbReference>
<keyword evidence="7 9" id="KW-1133">Transmembrane helix</keyword>
<dbReference type="InterPro" id="IPR027417">
    <property type="entry name" value="P-loop_NTPase"/>
</dbReference>
<evidence type="ECO:0000256" key="5">
    <source>
        <dbReference type="ARBA" id="ARBA00022741"/>
    </source>
</evidence>
<organism evidence="11 12">
    <name type="scientific">Scylla paramamosain</name>
    <name type="common">Mud crab</name>
    <dbReference type="NCBI Taxonomy" id="85552"/>
    <lineage>
        <taxon>Eukaryota</taxon>
        <taxon>Metazoa</taxon>
        <taxon>Ecdysozoa</taxon>
        <taxon>Arthropoda</taxon>
        <taxon>Crustacea</taxon>
        <taxon>Multicrustacea</taxon>
        <taxon>Malacostraca</taxon>
        <taxon>Eumalacostraca</taxon>
        <taxon>Eucarida</taxon>
        <taxon>Decapoda</taxon>
        <taxon>Pleocyemata</taxon>
        <taxon>Brachyura</taxon>
        <taxon>Eubrachyura</taxon>
        <taxon>Portunoidea</taxon>
        <taxon>Portunidae</taxon>
        <taxon>Portuninae</taxon>
        <taxon>Scylla</taxon>
    </lineage>
</organism>
<dbReference type="SUPFAM" id="SSF52540">
    <property type="entry name" value="P-loop containing nucleoside triphosphate hydrolases"/>
    <property type="match status" value="1"/>
</dbReference>
<dbReference type="Gene3D" id="3.40.50.300">
    <property type="entry name" value="P-loop containing nucleotide triphosphate hydrolases"/>
    <property type="match status" value="1"/>
</dbReference>
<evidence type="ECO:0000256" key="8">
    <source>
        <dbReference type="ARBA" id="ARBA00023136"/>
    </source>
</evidence>
<evidence type="ECO:0000313" key="12">
    <source>
        <dbReference type="Proteomes" id="UP001487740"/>
    </source>
</evidence>
<sequence>METEMGYLDEARETEPLLPSKSFGKFKSPRSVSFKREGYGLSPRKLNDYGTPSTCRGEENITLTWRDLSVYVAQKKTRFFKFLNRDQPLKKVICNVSGVIESGTLTAVMGASGAGKSSLLSALAHGSGGGLVVDGQVCINGHKMSNAKSSGFSYLRQNDLFLGTMTAKEHLTFMAQLKMDRHTTQEQRDAKVKELLRDMGLTEAQNTRIGIPGSDKSLSGGERKRLAFAAEIVTSPPLLFCDEPTTGLDFFSAKKFMDIMKDMAAQGKTIMCTIHQPSSELFSIFDRLLLLAEGRLAYMGSSLGAMYFFESLGYKCPVTFNPADFYINTLAVLPGSETTSFERIERICNSYAKSVYCRDVKVTIGLQDNLQTRNTESGGNHVEQLFFRNVPEKPGWCTEFRWLLWRSLLNSYRNPAIHYTRLGRNVTVALVVGLTFFNVPLTQAGIQDIQGAFFVIVMQSCNAALMSIMYVLPQEMPVFLREYKDGTYHSSAYYISKTLSLIPGYIIETVLLCFICYWMVGFHFSFIIMVLIFICTTNTASACGLMVSTLFGNFGTSMAVLMLINISLFATSGIFSDINSLPWFIGWLKYLSWYRYGVEVLTVIQWSGITNITCEMPPGVPCITTGEEVIRKYSFRPSYVASDFALVVLICCCLHLLSFTALHLRAKLS</sequence>
<feature type="transmembrane region" description="Helical" evidence="9">
    <location>
        <begin position="426"/>
        <end position="446"/>
    </location>
</feature>
<keyword evidence="4 9" id="KW-0812">Transmembrane</keyword>
<evidence type="ECO:0000313" key="11">
    <source>
        <dbReference type="EMBL" id="KAK8393903.1"/>
    </source>
</evidence>
<evidence type="ECO:0000259" key="10">
    <source>
        <dbReference type="PROSITE" id="PS50893"/>
    </source>
</evidence>
<dbReference type="GO" id="GO:0140359">
    <property type="term" value="F:ABC-type transporter activity"/>
    <property type="evidence" value="ECO:0007669"/>
    <property type="project" value="InterPro"/>
</dbReference>
<feature type="transmembrane region" description="Helical" evidence="9">
    <location>
        <begin position="644"/>
        <end position="664"/>
    </location>
</feature>
<feature type="transmembrane region" description="Helical" evidence="9">
    <location>
        <begin position="452"/>
        <end position="472"/>
    </location>
</feature>
<keyword evidence="5" id="KW-0547">Nucleotide-binding</keyword>
<dbReference type="InterPro" id="IPR043926">
    <property type="entry name" value="ABCG_dom"/>
</dbReference>
<feature type="transmembrane region" description="Helical" evidence="9">
    <location>
        <begin position="493"/>
        <end position="520"/>
    </location>
</feature>
<name>A0AAW0U3N8_SCYPA</name>
<dbReference type="Pfam" id="PF00005">
    <property type="entry name" value="ABC_tran"/>
    <property type="match status" value="1"/>
</dbReference>
<reference evidence="11 12" key="1">
    <citation type="submission" date="2023-03" db="EMBL/GenBank/DDBJ databases">
        <title>High-quality genome of Scylla paramamosain provides insights in environmental adaptation.</title>
        <authorList>
            <person name="Zhang L."/>
        </authorList>
    </citation>
    <scope>NUCLEOTIDE SEQUENCE [LARGE SCALE GENOMIC DNA]</scope>
    <source>
        <strain evidence="11">LZ_2023a</strain>
        <tissue evidence="11">Muscle</tissue>
    </source>
</reference>
<comment type="caution">
    <text evidence="11">The sequence shown here is derived from an EMBL/GenBank/DDBJ whole genome shotgun (WGS) entry which is preliminary data.</text>
</comment>
<keyword evidence="6" id="KW-0067">ATP-binding</keyword>
<dbReference type="GO" id="GO:0005886">
    <property type="term" value="C:plasma membrane"/>
    <property type="evidence" value="ECO:0007669"/>
    <property type="project" value="TreeGrafter"/>
</dbReference>
<comment type="similarity">
    <text evidence="2">Belongs to the ABC transporter superfamily. ABCG family. Eye pigment precursor importer (TC 3.A.1.204) subfamily.</text>
</comment>
<dbReference type="GO" id="GO:0005524">
    <property type="term" value="F:ATP binding"/>
    <property type="evidence" value="ECO:0007669"/>
    <property type="project" value="UniProtKB-KW"/>
</dbReference>
<dbReference type="SMART" id="SM00382">
    <property type="entry name" value="AAA"/>
    <property type="match status" value="1"/>
</dbReference>
<dbReference type="Proteomes" id="UP001487740">
    <property type="component" value="Unassembled WGS sequence"/>
</dbReference>
<dbReference type="Pfam" id="PF19055">
    <property type="entry name" value="ABC2_membrane_7"/>
    <property type="match status" value="1"/>
</dbReference>
<accession>A0AAW0U3N8</accession>
<evidence type="ECO:0000256" key="6">
    <source>
        <dbReference type="ARBA" id="ARBA00022840"/>
    </source>
</evidence>
<comment type="subcellular location">
    <subcellularLocation>
        <location evidence="1">Membrane</location>
        <topology evidence="1">Multi-pass membrane protein</topology>
    </subcellularLocation>
</comment>
<dbReference type="InterPro" id="IPR003439">
    <property type="entry name" value="ABC_transporter-like_ATP-bd"/>
</dbReference>
<dbReference type="AlphaFoldDB" id="A0AAW0U3N8"/>
<dbReference type="InterPro" id="IPR013525">
    <property type="entry name" value="ABC2_TM"/>
</dbReference>
<evidence type="ECO:0000256" key="9">
    <source>
        <dbReference type="SAM" id="Phobius"/>
    </source>
</evidence>
<evidence type="ECO:0000256" key="2">
    <source>
        <dbReference type="ARBA" id="ARBA00005814"/>
    </source>
</evidence>
<dbReference type="GO" id="GO:0030659">
    <property type="term" value="C:cytoplasmic vesicle membrane"/>
    <property type="evidence" value="ECO:0007669"/>
    <property type="project" value="TreeGrafter"/>
</dbReference>